<dbReference type="InterPro" id="IPR020941">
    <property type="entry name" value="SUFU-like_domain"/>
</dbReference>
<dbReference type="Pfam" id="PF05076">
    <property type="entry name" value="SUFU"/>
    <property type="match status" value="1"/>
</dbReference>
<protein>
    <submittedName>
        <fullName evidence="2">Suppressor of fused domain protein</fullName>
    </submittedName>
</protein>
<name>A0ABY8VEG4_9CORY</name>
<reference evidence="2 3" key="1">
    <citation type="submission" date="2023-05" db="EMBL/GenBank/DDBJ databases">
        <title>Corynebacterium suedekumii sp. nov. and Corynebacterium breve sp. nov. isolated from raw cow's milk.</title>
        <authorList>
            <person name="Baer M.K."/>
            <person name="Mehl L."/>
            <person name="Hellmuth R."/>
            <person name="Marke G."/>
            <person name="Lipski A."/>
        </authorList>
    </citation>
    <scope>NUCLEOTIDE SEQUENCE [LARGE SCALE GENOMIC DNA]</scope>
    <source>
        <strain evidence="2 3">R4</strain>
    </source>
</reference>
<gene>
    <name evidence="2" type="ORF">QP027_00435</name>
</gene>
<evidence type="ECO:0000313" key="3">
    <source>
        <dbReference type="Proteomes" id="UP001225598"/>
    </source>
</evidence>
<dbReference type="RefSeq" id="WP_284825227.1">
    <property type="nucleotide sequence ID" value="NZ_CP126969.1"/>
</dbReference>
<dbReference type="EMBL" id="CP126969">
    <property type="protein sequence ID" value="WIM67903.1"/>
    <property type="molecule type" value="Genomic_DNA"/>
</dbReference>
<keyword evidence="3" id="KW-1185">Reference proteome</keyword>
<organism evidence="2 3">
    <name type="scientific">Corynebacterium breve</name>
    <dbReference type="NCBI Taxonomy" id="3049799"/>
    <lineage>
        <taxon>Bacteria</taxon>
        <taxon>Bacillati</taxon>
        <taxon>Actinomycetota</taxon>
        <taxon>Actinomycetes</taxon>
        <taxon>Mycobacteriales</taxon>
        <taxon>Corynebacteriaceae</taxon>
        <taxon>Corynebacterium</taxon>
    </lineage>
</organism>
<proteinExistence type="predicted"/>
<sequence>MTGEEIAVWLSNIYGGAIELKDIEGVRIAFVTLGDDTRTATTCGFSQVDTGLALQDDKSTDVRCEIVIQSDSASDEELAAALIGLWGVLARAPGTIPAQPGTSVPNAVVQSPLAAVPEVTVKHAVLREPQIFDQGTPSLSEEGRITLLLEAVLLTDEEFGIVQTQGMDRVSTRLRRRATNLGDFRRDAD</sequence>
<dbReference type="Proteomes" id="UP001225598">
    <property type="component" value="Chromosome"/>
</dbReference>
<feature type="domain" description="Suppressor of fused-like" evidence="1">
    <location>
        <begin position="35"/>
        <end position="180"/>
    </location>
</feature>
<evidence type="ECO:0000313" key="2">
    <source>
        <dbReference type="EMBL" id="WIM67903.1"/>
    </source>
</evidence>
<accession>A0ABY8VEG4</accession>
<evidence type="ECO:0000259" key="1">
    <source>
        <dbReference type="Pfam" id="PF05076"/>
    </source>
</evidence>